<evidence type="ECO:0000313" key="12">
    <source>
        <dbReference type="Proteomes" id="UP000318995"/>
    </source>
</evidence>
<dbReference type="GO" id="GO:0009425">
    <property type="term" value="C:bacterial-type flagellum basal body"/>
    <property type="evidence" value="ECO:0007669"/>
    <property type="project" value="InterPro"/>
</dbReference>
<reference evidence="11 12" key="1">
    <citation type="submission" date="2019-02" db="EMBL/GenBank/DDBJ databases">
        <title>Deep-cultivation of Planctomycetes and their phenomic and genomic characterization uncovers novel biology.</title>
        <authorList>
            <person name="Wiegand S."/>
            <person name="Jogler M."/>
            <person name="Boedeker C."/>
            <person name="Pinto D."/>
            <person name="Vollmers J."/>
            <person name="Rivas-Marin E."/>
            <person name="Kohn T."/>
            <person name="Peeters S.H."/>
            <person name="Heuer A."/>
            <person name="Rast P."/>
            <person name="Oberbeckmann S."/>
            <person name="Bunk B."/>
            <person name="Jeske O."/>
            <person name="Meyerdierks A."/>
            <person name="Storesund J.E."/>
            <person name="Kallscheuer N."/>
            <person name="Luecker S."/>
            <person name="Lage O.M."/>
            <person name="Pohl T."/>
            <person name="Merkel B.J."/>
            <person name="Hornburger P."/>
            <person name="Mueller R.-W."/>
            <person name="Bruemmer F."/>
            <person name="Labrenz M."/>
            <person name="Spormann A.M."/>
            <person name="Op Den Camp H."/>
            <person name="Overmann J."/>
            <person name="Amann R."/>
            <person name="Jetten M.S.M."/>
            <person name="Mascher T."/>
            <person name="Medema M.H."/>
            <person name="Devos D.P."/>
            <person name="Kaster A.-K."/>
            <person name="Ovreas L."/>
            <person name="Rohde M."/>
            <person name="Galperin M.Y."/>
            <person name="Jogler C."/>
        </authorList>
    </citation>
    <scope>NUCLEOTIDE SEQUENCE [LARGE SCALE GENOMIC DNA]</scope>
    <source>
        <strain evidence="11 12">Pla111</strain>
    </source>
</reference>
<name>A0A5C5W788_9BACT</name>
<evidence type="ECO:0000256" key="2">
    <source>
        <dbReference type="ARBA" id="ARBA00004162"/>
    </source>
</evidence>
<proteinExistence type="inferred from homology"/>
<dbReference type="Pfam" id="PF03748">
    <property type="entry name" value="FliL"/>
    <property type="match status" value="1"/>
</dbReference>
<dbReference type="InterPro" id="IPR005503">
    <property type="entry name" value="FliL"/>
</dbReference>
<dbReference type="OrthoDB" id="279167at2"/>
<protein>
    <recommendedName>
        <fullName evidence="10">Flagellar protein FliL</fullName>
    </recommendedName>
</protein>
<evidence type="ECO:0000256" key="3">
    <source>
        <dbReference type="ARBA" id="ARBA00008281"/>
    </source>
</evidence>
<accession>A0A5C5W788</accession>
<evidence type="ECO:0000256" key="4">
    <source>
        <dbReference type="ARBA" id="ARBA00022475"/>
    </source>
</evidence>
<keyword evidence="11" id="KW-0969">Cilium</keyword>
<comment type="similarity">
    <text evidence="3 10">Belongs to the FliL family.</text>
</comment>
<keyword evidence="12" id="KW-1185">Reference proteome</keyword>
<dbReference type="GO" id="GO:0006935">
    <property type="term" value="P:chemotaxis"/>
    <property type="evidence" value="ECO:0007669"/>
    <property type="project" value="UniProtKB-KW"/>
</dbReference>
<evidence type="ECO:0000256" key="6">
    <source>
        <dbReference type="ARBA" id="ARBA00022692"/>
    </source>
</evidence>
<evidence type="ECO:0000256" key="7">
    <source>
        <dbReference type="ARBA" id="ARBA00022779"/>
    </source>
</evidence>
<keyword evidence="11" id="KW-0966">Cell projection</keyword>
<dbReference type="RefSeq" id="WP_146573157.1">
    <property type="nucleotide sequence ID" value="NZ_SJPH01000003.1"/>
</dbReference>
<keyword evidence="5 10" id="KW-0145">Chemotaxis</keyword>
<comment type="subcellular location">
    <subcellularLocation>
        <location evidence="2">Cell membrane</location>
        <topology evidence="2">Single-pass membrane protein</topology>
    </subcellularLocation>
</comment>
<keyword evidence="4 10" id="KW-1003">Cell membrane</keyword>
<dbReference type="GO" id="GO:0005886">
    <property type="term" value="C:plasma membrane"/>
    <property type="evidence" value="ECO:0007669"/>
    <property type="project" value="UniProtKB-SubCell"/>
</dbReference>
<evidence type="ECO:0000256" key="10">
    <source>
        <dbReference type="RuleBase" id="RU364125"/>
    </source>
</evidence>
<evidence type="ECO:0000256" key="9">
    <source>
        <dbReference type="ARBA" id="ARBA00023136"/>
    </source>
</evidence>
<gene>
    <name evidence="11" type="ORF">Pla111_16460</name>
</gene>
<sequence>MLSPAIHRLTLSAALAVIALGLPGCYNGEKLVEQVRKRAIRTRMDEVSLGSFRVTLPPSAETGDMTELDLEVYGEALRYRTSKLKRELKEKSFLIGDRTLRTLRQIQPEDLLDPDLAEIRQRLLEAINGVLDDQSIEAIGFNEVRLMRH</sequence>
<evidence type="ECO:0000313" key="11">
    <source>
        <dbReference type="EMBL" id="TWT46550.1"/>
    </source>
</evidence>
<keyword evidence="7 10" id="KW-0283">Flagellar rotation</keyword>
<dbReference type="Proteomes" id="UP000318995">
    <property type="component" value="Unassembled WGS sequence"/>
</dbReference>
<dbReference type="AlphaFoldDB" id="A0A5C5W788"/>
<comment type="caution">
    <text evidence="11">The sequence shown here is derived from an EMBL/GenBank/DDBJ whole genome shotgun (WGS) entry which is preliminary data.</text>
</comment>
<comment type="function">
    <text evidence="1 10">Controls the rotational direction of flagella during chemotaxis.</text>
</comment>
<keyword evidence="11" id="KW-0282">Flagellum</keyword>
<evidence type="ECO:0000256" key="8">
    <source>
        <dbReference type="ARBA" id="ARBA00022989"/>
    </source>
</evidence>
<keyword evidence="9 10" id="KW-0472">Membrane</keyword>
<organism evidence="11 12">
    <name type="scientific">Botrimarina hoheduenensis</name>
    <dbReference type="NCBI Taxonomy" id="2528000"/>
    <lineage>
        <taxon>Bacteria</taxon>
        <taxon>Pseudomonadati</taxon>
        <taxon>Planctomycetota</taxon>
        <taxon>Planctomycetia</taxon>
        <taxon>Pirellulales</taxon>
        <taxon>Lacipirellulaceae</taxon>
        <taxon>Botrimarina</taxon>
    </lineage>
</organism>
<keyword evidence="6" id="KW-0812">Transmembrane</keyword>
<dbReference type="EMBL" id="SJPH01000003">
    <property type="protein sequence ID" value="TWT46550.1"/>
    <property type="molecule type" value="Genomic_DNA"/>
</dbReference>
<keyword evidence="8" id="KW-1133">Transmembrane helix</keyword>
<evidence type="ECO:0000256" key="5">
    <source>
        <dbReference type="ARBA" id="ARBA00022500"/>
    </source>
</evidence>
<evidence type="ECO:0000256" key="1">
    <source>
        <dbReference type="ARBA" id="ARBA00002254"/>
    </source>
</evidence>
<dbReference type="GO" id="GO:0071973">
    <property type="term" value="P:bacterial-type flagellum-dependent cell motility"/>
    <property type="evidence" value="ECO:0007669"/>
    <property type="project" value="InterPro"/>
</dbReference>